<evidence type="ECO:0000259" key="6">
    <source>
        <dbReference type="PROSITE" id="PS51192"/>
    </source>
</evidence>
<keyword evidence="3" id="KW-0347">Helicase</keyword>
<keyword evidence="9" id="KW-1185">Reference proteome</keyword>
<dbReference type="OMA" id="QYGNFIF"/>
<accession>F0YDH3</accession>
<dbReference type="Proteomes" id="UP000002729">
    <property type="component" value="Unassembled WGS sequence"/>
</dbReference>
<evidence type="ECO:0000256" key="4">
    <source>
        <dbReference type="ARBA" id="ARBA00022840"/>
    </source>
</evidence>
<evidence type="ECO:0000259" key="7">
    <source>
        <dbReference type="PROSITE" id="PS51194"/>
    </source>
</evidence>
<dbReference type="InParanoid" id="F0YDH3"/>
<feature type="compositionally biased region" description="Low complexity" evidence="5">
    <location>
        <begin position="285"/>
        <end position="297"/>
    </location>
</feature>
<dbReference type="Pfam" id="PF00270">
    <property type="entry name" value="DEAD"/>
    <property type="match status" value="1"/>
</dbReference>
<evidence type="ECO:0000256" key="5">
    <source>
        <dbReference type="SAM" id="MobiDB-lite"/>
    </source>
</evidence>
<dbReference type="SMART" id="SM00487">
    <property type="entry name" value="DEXDc"/>
    <property type="match status" value="1"/>
</dbReference>
<dbReference type="RefSeq" id="XP_009038546.1">
    <property type="nucleotide sequence ID" value="XM_009040298.1"/>
</dbReference>
<evidence type="ECO:0000256" key="3">
    <source>
        <dbReference type="ARBA" id="ARBA00022806"/>
    </source>
</evidence>
<dbReference type="EMBL" id="GL833133">
    <property type="protein sequence ID" value="EGB06799.1"/>
    <property type="molecule type" value="Genomic_DNA"/>
</dbReference>
<organism evidence="9">
    <name type="scientific">Aureococcus anophagefferens</name>
    <name type="common">Harmful bloom alga</name>
    <dbReference type="NCBI Taxonomy" id="44056"/>
    <lineage>
        <taxon>Eukaryota</taxon>
        <taxon>Sar</taxon>
        <taxon>Stramenopiles</taxon>
        <taxon>Ochrophyta</taxon>
        <taxon>Pelagophyceae</taxon>
        <taxon>Pelagomonadales</taxon>
        <taxon>Pelagomonadaceae</taxon>
        <taxon>Aureococcus</taxon>
    </lineage>
</organism>
<dbReference type="OrthoDB" id="64767at2759"/>
<dbReference type="CDD" id="cd18795">
    <property type="entry name" value="SF2_C_Ski2"/>
    <property type="match status" value="1"/>
</dbReference>
<sequence>MLLLAARAASLARPARVLGRRVALRSGDGEAAWPEATLAKIAAGAGTPAALAALKAELAVAGDAPDAAYGACFPFPLDAFQRDALRSLRADRNVIVSAPTGSGKTVAGELAIAYALSVGKRVFYTTPLKALSNQKFGDFCAQFGAGRVGLSTGDSGVRRDAAVVVMTTEVFRNMIYDDEGRAEIAKDVFAVVFDEFHYMNDAQRGTVWEESVVGCPATARIVALSATVSNARSVAGWMASIHGPTDVVETDFRPVPLRYEFAGGGEVVPLFRSADLGRHARARAEAAPAQPRARQAAGKTEARRPRQIRPPRGEILKNLQKRDRLPAIFFVFSRKGCENEAANCGSLQLLNVDEETLARKRIRAWALENEDVARLDSERERVDLLTRGVAAHHAGLLPQYKTLVEELFRDGLVKACFATETLAAGVNLPARTTVVTSLVKRGDDGMEPLTTSALLQMAGRAGRRGKDAAGTVVVARGRKFGDRDAGLARRVLLSDVLPIASKFAPSYGVACALLRGGDLERCRAVVERSFGSYLAN</sequence>
<keyword evidence="2" id="KW-0378">Hydrolase</keyword>
<gene>
    <name evidence="8" type="ORF">AURANDRAFT_28826</name>
</gene>
<evidence type="ECO:0008006" key="10">
    <source>
        <dbReference type="Google" id="ProtNLM"/>
    </source>
</evidence>
<protein>
    <recommendedName>
        <fullName evidence="10">Helicase</fullName>
    </recommendedName>
</protein>
<dbReference type="GO" id="GO:0016787">
    <property type="term" value="F:hydrolase activity"/>
    <property type="evidence" value="ECO:0007669"/>
    <property type="project" value="UniProtKB-KW"/>
</dbReference>
<dbReference type="SMART" id="SM00490">
    <property type="entry name" value="HELICc"/>
    <property type="match status" value="1"/>
</dbReference>
<dbReference type="PANTHER" id="PTHR12131:SF1">
    <property type="entry name" value="ATP-DEPENDENT RNA HELICASE SUPV3L1, MITOCHONDRIAL-RELATED"/>
    <property type="match status" value="1"/>
</dbReference>
<proteinExistence type="predicted"/>
<dbReference type="GO" id="GO:0055087">
    <property type="term" value="C:Ski complex"/>
    <property type="evidence" value="ECO:0007669"/>
    <property type="project" value="TreeGrafter"/>
</dbReference>
<keyword evidence="4" id="KW-0067">ATP-binding</keyword>
<dbReference type="Gene3D" id="3.40.50.300">
    <property type="entry name" value="P-loop containing nucleotide triphosphate hydrolases"/>
    <property type="match status" value="2"/>
</dbReference>
<dbReference type="InterPro" id="IPR011545">
    <property type="entry name" value="DEAD/DEAH_box_helicase_dom"/>
</dbReference>
<feature type="non-terminal residue" evidence="8">
    <location>
        <position position="536"/>
    </location>
</feature>
<dbReference type="InterPro" id="IPR001650">
    <property type="entry name" value="Helicase_C-like"/>
</dbReference>
<name>F0YDH3_AURAN</name>
<evidence type="ECO:0000256" key="1">
    <source>
        <dbReference type="ARBA" id="ARBA00022741"/>
    </source>
</evidence>
<dbReference type="PANTHER" id="PTHR12131">
    <property type="entry name" value="ATP-DEPENDENT RNA AND DNA HELICASE"/>
    <property type="match status" value="1"/>
</dbReference>
<dbReference type="GO" id="GO:0003676">
    <property type="term" value="F:nucleic acid binding"/>
    <property type="evidence" value="ECO:0007669"/>
    <property type="project" value="InterPro"/>
</dbReference>
<feature type="domain" description="Helicase C-terminal" evidence="7">
    <location>
        <begin position="311"/>
        <end position="515"/>
    </location>
</feature>
<dbReference type="GeneID" id="20220613"/>
<dbReference type="SUPFAM" id="SSF52540">
    <property type="entry name" value="P-loop containing nucleoside triphosphate hydrolases"/>
    <property type="match status" value="1"/>
</dbReference>
<dbReference type="InterPro" id="IPR050699">
    <property type="entry name" value="RNA-DNA_Helicase"/>
</dbReference>
<keyword evidence="1" id="KW-0547">Nucleotide-binding</keyword>
<evidence type="ECO:0000256" key="2">
    <source>
        <dbReference type="ARBA" id="ARBA00022801"/>
    </source>
</evidence>
<dbReference type="PROSITE" id="PS51192">
    <property type="entry name" value="HELICASE_ATP_BIND_1"/>
    <property type="match status" value="1"/>
</dbReference>
<feature type="domain" description="Helicase ATP-binding" evidence="6">
    <location>
        <begin position="85"/>
        <end position="246"/>
    </location>
</feature>
<dbReference type="InterPro" id="IPR014001">
    <property type="entry name" value="Helicase_ATP-bd"/>
</dbReference>
<dbReference type="InterPro" id="IPR027417">
    <property type="entry name" value="P-loop_NTPase"/>
</dbReference>
<dbReference type="GO" id="GO:0070478">
    <property type="term" value="P:nuclear-transcribed mRNA catabolic process, 3'-5' exonucleolytic nonsense-mediated decay"/>
    <property type="evidence" value="ECO:0007669"/>
    <property type="project" value="TreeGrafter"/>
</dbReference>
<dbReference type="GO" id="GO:0004386">
    <property type="term" value="F:helicase activity"/>
    <property type="evidence" value="ECO:0007669"/>
    <property type="project" value="UniProtKB-KW"/>
</dbReference>
<evidence type="ECO:0000313" key="9">
    <source>
        <dbReference type="Proteomes" id="UP000002729"/>
    </source>
</evidence>
<feature type="region of interest" description="Disordered" evidence="5">
    <location>
        <begin position="281"/>
        <end position="314"/>
    </location>
</feature>
<dbReference type="PROSITE" id="PS51194">
    <property type="entry name" value="HELICASE_CTER"/>
    <property type="match status" value="1"/>
</dbReference>
<dbReference type="KEGG" id="aaf:AURANDRAFT_28826"/>
<dbReference type="AlphaFoldDB" id="F0YDH3"/>
<evidence type="ECO:0000313" key="8">
    <source>
        <dbReference type="EMBL" id="EGB06799.1"/>
    </source>
</evidence>
<reference evidence="8 9" key="1">
    <citation type="journal article" date="2011" name="Proc. Natl. Acad. Sci. U.S.A.">
        <title>Niche of harmful alga Aureococcus anophagefferens revealed through ecogenomics.</title>
        <authorList>
            <person name="Gobler C.J."/>
            <person name="Berry D.L."/>
            <person name="Dyhrman S.T."/>
            <person name="Wilhelm S.W."/>
            <person name="Salamov A."/>
            <person name="Lobanov A.V."/>
            <person name="Zhang Y."/>
            <person name="Collier J.L."/>
            <person name="Wurch L.L."/>
            <person name="Kustka A.B."/>
            <person name="Dill B.D."/>
            <person name="Shah M."/>
            <person name="VerBerkmoes N.C."/>
            <person name="Kuo A."/>
            <person name="Terry A."/>
            <person name="Pangilinan J."/>
            <person name="Lindquist E.A."/>
            <person name="Lucas S."/>
            <person name="Paulsen I.T."/>
            <person name="Hattenrath-Lehmann T.K."/>
            <person name="Talmage S.C."/>
            <person name="Walker E.A."/>
            <person name="Koch F."/>
            <person name="Burson A.M."/>
            <person name="Marcoval M.A."/>
            <person name="Tang Y.Z."/>
            <person name="Lecleir G.R."/>
            <person name="Coyne K.J."/>
            <person name="Berg G.M."/>
            <person name="Bertrand E.M."/>
            <person name="Saito M.A."/>
            <person name="Gladyshev V.N."/>
            <person name="Grigoriev I.V."/>
        </authorList>
    </citation>
    <scope>NUCLEOTIDE SEQUENCE [LARGE SCALE GENOMIC DNA]</scope>
    <source>
        <strain evidence="9">CCMP 1984</strain>
    </source>
</reference>
<dbReference type="eggNOG" id="KOG0947">
    <property type="taxonomic scope" value="Eukaryota"/>
</dbReference>
<dbReference type="GO" id="GO:0005524">
    <property type="term" value="F:ATP binding"/>
    <property type="evidence" value="ECO:0007669"/>
    <property type="project" value="UniProtKB-KW"/>
</dbReference>
<dbReference type="Pfam" id="PF00271">
    <property type="entry name" value="Helicase_C"/>
    <property type="match status" value="1"/>
</dbReference>